<dbReference type="InterPro" id="IPR003660">
    <property type="entry name" value="HAMP_dom"/>
</dbReference>
<dbReference type="STRING" id="667129.HMPREF0758_0900"/>
<keyword evidence="14" id="KW-1185">Reference proteome</keyword>
<dbReference type="EMBL" id="ADBY01000017">
    <property type="protein sequence ID" value="EFE97609.1"/>
    <property type="molecule type" value="Genomic_DNA"/>
</dbReference>
<dbReference type="AlphaFoldDB" id="D4DYB7"/>
<comment type="subcellular location">
    <subcellularLocation>
        <location evidence="2">Membrane</location>
    </subcellularLocation>
</comment>
<evidence type="ECO:0000256" key="2">
    <source>
        <dbReference type="ARBA" id="ARBA00004370"/>
    </source>
</evidence>
<evidence type="ECO:0000256" key="3">
    <source>
        <dbReference type="ARBA" id="ARBA00012438"/>
    </source>
</evidence>
<evidence type="ECO:0000256" key="7">
    <source>
        <dbReference type="ARBA" id="ARBA00022777"/>
    </source>
</evidence>
<reference evidence="13 14" key="1">
    <citation type="submission" date="2010-01" db="EMBL/GenBank/DDBJ databases">
        <authorList>
            <person name="Muzny D."/>
            <person name="Qin X."/>
            <person name="Deng J."/>
            <person name="Jiang H."/>
            <person name="Liu Y."/>
            <person name="Qu J."/>
            <person name="Song X.-Z."/>
            <person name="Zhang L."/>
            <person name="Thornton R."/>
            <person name="Coyle M."/>
            <person name="Francisco L."/>
            <person name="Jackson L."/>
            <person name="Javaid M."/>
            <person name="Korchina V."/>
            <person name="Kovar C."/>
            <person name="Mata R."/>
            <person name="Mathew T."/>
            <person name="Ngo R."/>
            <person name="Nguyen L."/>
            <person name="Nguyen N."/>
            <person name="Okwuonu G."/>
            <person name="Ongeri F."/>
            <person name="Pham C."/>
            <person name="Simmons D."/>
            <person name="Wilczek-Boney K."/>
            <person name="Hale W."/>
            <person name="Jakkamsetti A."/>
            <person name="Pham P."/>
            <person name="Ruth R."/>
            <person name="San Lucas F."/>
            <person name="Warren J."/>
            <person name="Zhang J."/>
            <person name="Zhao Z."/>
            <person name="Zhou C."/>
            <person name="Zhu D."/>
            <person name="Lee S."/>
            <person name="Bess C."/>
            <person name="Blankenburg K."/>
            <person name="Forbes L."/>
            <person name="Fu Q."/>
            <person name="Gubbala S."/>
            <person name="Hirani K."/>
            <person name="Jayaseelan J.C."/>
            <person name="Lara F."/>
            <person name="Munidasa M."/>
            <person name="Palculict T."/>
            <person name="Patil S."/>
            <person name="Pu L.-L."/>
            <person name="Saada N."/>
            <person name="Tang L."/>
            <person name="Weissenberger G."/>
            <person name="Zhu Y."/>
            <person name="Hemphill L."/>
            <person name="Shang Y."/>
            <person name="Youmans B."/>
            <person name="Ayvaz T."/>
            <person name="Ross M."/>
            <person name="Santibanez J."/>
            <person name="Aqrawi P."/>
            <person name="Gross S."/>
            <person name="Joshi V."/>
            <person name="Fowler G."/>
            <person name="Nazareth L."/>
            <person name="Reid J."/>
            <person name="Worley K."/>
            <person name="Petrosino J."/>
            <person name="Highlander S."/>
            <person name="Gibbs R."/>
        </authorList>
    </citation>
    <scope>NUCLEOTIDE SEQUENCE [LARGE SCALE GENOMIC DNA]</scope>
    <source>
        <strain evidence="13 14">DSM 4582</strain>
    </source>
</reference>
<feature type="domain" description="Histidine kinase" evidence="11">
    <location>
        <begin position="255"/>
        <end position="452"/>
    </location>
</feature>
<evidence type="ECO:0000256" key="4">
    <source>
        <dbReference type="ARBA" id="ARBA00022553"/>
    </source>
</evidence>
<evidence type="ECO:0000256" key="10">
    <source>
        <dbReference type="SAM" id="Phobius"/>
    </source>
</evidence>
<dbReference type="SUPFAM" id="SSF55874">
    <property type="entry name" value="ATPase domain of HSP90 chaperone/DNA topoisomerase II/histidine kinase"/>
    <property type="match status" value="1"/>
</dbReference>
<dbReference type="GO" id="GO:0016020">
    <property type="term" value="C:membrane"/>
    <property type="evidence" value="ECO:0007669"/>
    <property type="project" value="UniProtKB-SubCell"/>
</dbReference>
<dbReference type="PROSITE" id="PS50109">
    <property type="entry name" value="HIS_KIN"/>
    <property type="match status" value="1"/>
</dbReference>
<name>D4DYB7_SEROD</name>
<dbReference type="InterPro" id="IPR005467">
    <property type="entry name" value="His_kinase_dom"/>
</dbReference>
<keyword evidence="6 10" id="KW-0812">Transmembrane</keyword>
<dbReference type="InterPro" id="IPR050428">
    <property type="entry name" value="TCS_sensor_his_kinase"/>
</dbReference>
<protein>
    <recommendedName>
        <fullName evidence="3">histidine kinase</fullName>
        <ecNumber evidence="3">2.7.13.3</ecNumber>
    </recommendedName>
</protein>
<dbReference type="SMART" id="SM00387">
    <property type="entry name" value="HATPase_c"/>
    <property type="match status" value="1"/>
</dbReference>
<comment type="caution">
    <text evidence="13">The sequence shown here is derived from an EMBL/GenBank/DDBJ whole genome shotgun (WGS) entry which is preliminary data.</text>
</comment>
<accession>D4DYB7</accession>
<dbReference type="InterPro" id="IPR003594">
    <property type="entry name" value="HATPase_dom"/>
</dbReference>
<dbReference type="InterPro" id="IPR036097">
    <property type="entry name" value="HisK_dim/P_sf"/>
</dbReference>
<evidence type="ECO:0000259" key="12">
    <source>
        <dbReference type="PROSITE" id="PS50885"/>
    </source>
</evidence>
<dbReference type="SUPFAM" id="SSF47384">
    <property type="entry name" value="Homodimeric domain of signal transducing histidine kinase"/>
    <property type="match status" value="1"/>
</dbReference>
<keyword evidence="9" id="KW-0902">Two-component regulatory system</keyword>
<keyword evidence="10" id="KW-0472">Membrane</keyword>
<evidence type="ECO:0000313" key="14">
    <source>
        <dbReference type="Proteomes" id="UP000005723"/>
    </source>
</evidence>
<evidence type="ECO:0000256" key="9">
    <source>
        <dbReference type="ARBA" id="ARBA00023012"/>
    </source>
</evidence>
<dbReference type="CDD" id="cd00082">
    <property type="entry name" value="HisKA"/>
    <property type="match status" value="1"/>
</dbReference>
<dbReference type="Pfam" id="PF00512">
    <property type="entry name" value="HisKA"/>
    <property type="match status" value="1"/>
</dbReference>
<evidence type="ECO:0000256" key="6">
    <source>
        <dbReference type="ARBA" id="ARBA00022692"/>
    </source>
</evidence>
<dbReference type="Gene3D" id="1.10.287.130">
    <property type="match status" value="1"/>
</dbReference>
<feature type="domain" description="HAMP" evidence="12">
    <location>
        <begin position="194"/>
        <end position="247"/>
    </location>
</feature>
<dbReference type="HOGENOM" id="CLU_000445_89_37_6"/>
<evidence type="ECO:0000259" key="11">
    <source>
        <dbReference type="PROSITE" id="PS50109"/>
    </source>
</evidence>
<dbReference type="EC" id="2.7.13.3" evidence="3"/>
<keyword evidence="5 13" id="KW-0808">Transferase</keyword>
<gene>
    <name evidence="13" type="ORF">HMPREF0758_0900</name>
</gene>
<comment type="catalytic activity">
    <reaction evidence="1">
        <text>ATP + protein L-histidine = ADP + protein N-phospho-L-histidine.</text>
        <dbReference type="EC" id="2.7.13.3"/>
    </reaction>
</comment>
<keyword evidence="7 13" id="KW-0418">Kinase</keyword>
<sequence>MAMRLEKTLWINSLSLRILLTLVGGILLSIGFLLLFGAIVKDRLPGMNLSERTLHLAQKLEYDGSGNPVGFSGDAEHPHWLYDSLSEETAFRVMDARGKVVLMSPGVRNWPHLASIAELQRRRFEFTTHGVFYDGATEPFEHHGKTWFMQLTVSSRIVSFLHQEFALPFIRLGIMVFSVVLLFVFTLCAYVSLKYALRPLRQASRAAAAITPQSLSDRVPTQCVAAEIVPLIGSFNHALERLENGYRVQQDFLAKAAHELKTPLTLIRAEVETMEGDLVPREPLLMHVAHLARHVQQILLLAEASEPLSYRFQPVDACEVARNVLFFLQKIADDAKVKLIASDMHEKIIWQADRGALFTLLKNLIENAIQHAPAATEIAIDINADSISVRDWGPGVEPEQLSVMFSRFWRGEHRRDVGAGLGLAICREIALAHEWSLSARNSHPGLMVTVIR</sequence>
<keyword evidence="8 10" id="KW-1133">Transmembrane helix</keyword>
<dbReference type="PANTHER" id="PTHR45436:SF5">
    <property type="entry name" value="SENSOR HISTIDINE KINASE TRCS"/>
    <property type="match status" value="1"/>
</dbReference>
<dbReference type="InterPro" id="IPR003661">
    <property type="entry name" value="HisK_dim/P_dom"/>
</dbReference>
<evidence type="ECO:0000256" key="1">
    <source>
        <dbReference type="ARBA" id="ARBA00000085"/>
    </source>
</evidence>
<dbReference type="Pfam" id="PF02518">
    <property type="entry name" value="HATPase_c"/>
    <property type="match status" value="1"/>
</dbReference>
<dbReference type="InterPro" id="IPR036890">
    <property type="entry name" value="HATPase_C_sf"/>
</dbReference>
<evidence type="ECO:0000256" key="8">
    <source>
        <dbReference type="ARBA" id="ARBA00022989"/>
    </source>
</evidence>
<dbReference type="Proteomes" id="UP000005723">
    <property type="component" value="Unassembled WGS sequence"/>
</dbReference>
<dbReference type="GO" id="GO:0000155">
    <property type="term" value="F:phosphorelay sensor kinase activity"/>
    <property type="evidence" value="ECO:0007669"/>
    <property type="project" value="InterPro"/>
</dbReference>
<dbReference type="PANTHER" id="PTHR45436">
    <property type="entry name" value="SENSOR HISTIDINE KINASE YKOH"/>
    <property type="match status" value="1"/>
</dbReference>
<proteinExistence type="predicted"/>
<evidence type="ECO:0000256" key="5">
    <source>
        <dbReference type="ARBA" id="ARBA00022679"/>
    </source>
</evidence>
<feature type="transmembrane region" description="Helical" evidence="10">
    <location>
        <begin position="20"/>
        <end position="40"/>
    </location>
</feature>
<dbReference type="Gene3D" id="3.30.565.10">
    <property type="entry name" value="Histidine kinase-like ATPase, C-terminal domain"/>
    <property type="match status" value="1"/>
</dbReference>
<evidence type="ECO:0000313" key="13">
    <source>
        <dbReference type="EMBL" id="EFE97609.1"/>
    </source>
</evidence>
<keyword evidence="4" id="KW-0597">Phosphoprotein</keyword>
<dbReference type="SMART" id="SM00304">
    <property type="entry name" value="HAMP"/>
    <property type="match status" value="1"/>
</dbReference>
<dbReference type="CDD" id="cd00075">
    <property type="entry name" value="HATPase"/>
    <property type="match status" value="1"/>
</dbReference>
<feature type="transmembrane region" description="Helical" evidence="10">
    <location>
        <begin position="169"/>
        <end position="193"/>
    </location>
</feature>
<organism evidence="13 14">
    <name type="scientific">Serratia odorifera DSM 4582</name>
    <dbReference type="NCBI Taxonomy" id="667129"/>
    <lineage>
        <taxon>Bacteria</taxon>
        <taxon>Pseudomonadati</taxon>
        <taxon>Pseudomonadota</taxon>
        <taxon>Gammaproteobacteria</taxon>
        <taxon>Enterobacterales</taxon>
        <taxon>Yersiniaceae</taxon>
        <taxon>Serratia</taxon>
    </lineage>
</organism>
<dbReference type="SMART" id="SM00388">
    <property type="entry name" value="HisKA"/>
    <property type="match status" value="1"/>
</dbReference>
<dbReference type="PROSITE" id="PS50885">
    <property type="entry name" value="HAMP"/>
    <property type="match status" value="1"/>
</dbReference>